<keyword evidence="3" id="KW-1185">Reference proteome</keyword>
<dbReference type="AlphaFoldDB" id="A0A9N8JF20"/>
<feature type="non-terminal residue" evidence="2">
    <location>
        <position position="1"/>
    </location>
</feature>
<evidence type="ECO:0000313" key="3">
    <source>
        <dbReference type="Proteomes" id="UP000714618"/>
    </source>
</evidence>
<dbReference type="Proteomes" id="UP000714618">
    <property type="component" value="Unassembled WGS sequence"/>
</dbReference>
<feature type="compositionally biased region" description="Polar residues" evidence="1">
    <location>
        <begin position="125"/>
        <end position="135"/>
    </location>
</feature>
<feature type="non-terminal residue" evidence="2">
    <location>
        <position position="170"/>
    </location>
</feature>
<protein>
    <submittedName>
        <fullName evidence="2">Uncharacterized protein</fullName>
    </submittedName>
</protein>
<sequence length="170" mass="18556">SSTTSDSLAPPASPYPQVDPSPTDSNGTESTDIEEDVQDQVDDNLFDAVIQSNRPESRGSLIKLDTTVAIRSRSDSDKAPLSVIHVSPEFKEEDSTYTSNHDFRHDSTSPSTPNAALGPEDKCLSSVTSPLNTNVPPEEGVDRPTPRAQTRQEVEEEWKTRSRRTSSLEG</sequence>
<organism evidence="2 3">
    <name type="scientific">Aureobasidium mustum</name>
    <dbReference type="NCBI Taxonomy" id="2773714"/>
    <lineage>
        <taxon>Eukaryota</taxon>
        <taxon>Fungi</taxon>
        <taxon>Dikarya</taxon>
        <taxon>Ascomycota</taxon>
        <taxon>Pezizomycotina</taxon>
        <taxon>Dothideomycetes</taxon>
        <taxon>Dothideomycetidae</taxon>
        <taxon>Dothideales</taxon>
        <taxon>Saccotheciaceae</taxon>
        <taxon>Aureobasidium</taxon>
    </lineage>
</organism>
<evidence type="ECO:0000256" key="1">
    <source>
        <dbReference type="SAM" id="MobiDB-lite"/>
    </source>
</evidence>
<feature type="region of interest" description="Disordered" evidence="1">
    <location>
        <begin position="1"/>
        <end position="42"/>
    </location>
</feature>
<evidence type="ECO:0000313" key="2">
    <source>
        <dbReference type="EMBL" id="CAD0086192.1"/>
    </source>
</evidence>
<feature type="compositionally biased region" description="Acidic residues" evidence="1">
    <location>
        <begin position="31"/>
        <end position="42"/>
    </location>
</feature>
<feature type="compositionally biased region" description="Basic and acidic residues" evidence="1">
    <location>
        <begin position="140"/>
        <end position="160"/>
    </location>
</feature>
<proteinExistence type="predicted"/>
<dbReference type="EMBL" id="CAIJEO010000002">
    <property type="protein sequence ID" value="CAD0086192.1"/>
    <property type="molecule type" value="Genomic_DNA"/>
</dbReference>
<gene>
    <name evidence="2" type="ORF">AWRI4233_LOCUS762</name>
</gene>
<name>A0A9N8JF20_9PEZI</name>
<comment type="caution">
    <text evidence="2">The sequence shown here is derived from an EMBL/GenBank/DDBJ whole genome shotgun (WGS) entry which is preliminary data.</text>
</comment>
<reference evidence="2" key="1">
    <citation type="submission" date="2020-06" db="EMBL/GenBank/DDBJ databases">
        <authorList>
            <person name="Onetto C."/>
        </authorList>
    </citation>
    <scope>NUCLEOTIDE SEQUENCE</scope>
</reference>
<dbReference type="OrthoDB" id="5230484at2759"/>
<feature type="region of interest" description="Disordered" evidence="1">
    <location>
        <begin position="70"/>
        <end position="170"/>
    </location>
</feature>
<feature type="compositionally biased region" description="Polar residues" evidence="1">
    <location>
        <begin position="20"/>
        <end position="30"/>
    </location>
</feature>
<accession>A0A9N8JF20</accession>